<dbReference type="VEuPathDB" id="AmoebaDB:ACA1_143560"/>
<dbReference type="Proteomes" id="UP000011083">
    <property type="component" value="Unassembled WGS sequence"/>
</dbReference>
<reference evidence="2 3" key="1">
    <citation type="journal article" date="2013" name="Genome Biol.">
        <title>Genome of Acanthamoeba castellanii highlights extensive lateral gene transfer and early evolution of tyrosine kinase signaling.</title>
        <authorList>
            <person name="Clarke M."/>
            <person name="Lohan A.J."/>
            <person name="Liu B."/>
            <person name="Lagkouvardos I."/>
            <person name="Roy S."/>
            <person name="Zafar N."/>
            <person name="Bertelli C."/>
            <person name="Schilde C."/>
            <person name="Kianianmomeni A."/>
            <person name="Burglin T.R."/>
            <person name="Frech C."/>
            <person name="Turcotte B."/>
            <person name="Kopec K.O."/>
            <person name="Synnott J.M."/>
            <person name="Choo C."/>
            <person name="Paponov I."/>
            <person name="Finkler A."/>
            <person name="Soon Heng Tan C."/>
            <person name="Hutchins A.P."/>
            <person name="Weinmeier T."/>
            <person name="Rattei T."/>
            <person name="Chu J.S."/>
            <person name="Gimenez G."/>
            <person name="Irimia M."/>
            <person name="Rigden D.J."/>
            <person name="Fitzpatrick D.A."/>
            <person name="Lorenzo-Morales J."/>
            <person name="Bateman A."/>
            <person name="Chiu C.H."/>
            <person name="Tang P."/>
            <person name="Hegemann P."/>
            <person name="Fromm H."/>
            <person name="Raoult D."/>
            <person name="Greub G."/>
            <person name="Miranda-Saavedra D."/>
            <person name="Chen N."/>
            <person name="Nash P."/>
            <person name="Ginger M.L."/>
            <person name="Horn M."/>
            <person name="Schaap P."/>
            <person name="Caler L."/>
            <person name="Loftus B."/>
        </authorList>
    </citation>
    <scope>NUCLEOTIDE SEQUENCE [LARGE SCALE GENOMIC DNA]</scope>
    <source>
        <strain evidence="2 3">Neff</strain>
    </source>
</reference>
<sequence>MNLAMNLTGMSMWCLIAYWMYCHNEGVGFTNKDLAHVTNLQKVFKAQKTLLHLRLLMAQHHEELTTVIGTLAMAAST</sequence>
<evidence type="ECO:0000313" key="3">
    <source>
        <dbReference type="Proteomes" id="UP000011083"/>
    </source>
</evidence>
<dbReference type="AlphaFoldDB" id="L8HHR3"/>
<keyword evidence="1" id="KW-0732">Signal</keyword>
<evidence type="ECO:0000313" key="2">
    <source>
        <dbReference type="EMBL" id="ELR23976.1"/>
    </source>
</evidence>
<organism evidence="2 3">
    <name type="scientific">Acanthamoeba castellanii (strain ATCC 30010 / Neff)</name>
    <dbReference type="NCBI Taxonomy" id="1257118"/>
    <lineage>
        <taxon>Eukaryota</taxon>
        <taxon>Amoebozoa</taxon>
        <taxon>Discosea</taxon>
        <taxon>Longamoebia</taxon>
        <taxon>Centramoebida</taxon>
        <taxon>Acanthamoebidae</taxon>
        <taxon>Acanthamoeba</taxon>
    </lineage>
</organism>
<dbReference type="KEGG" id="acan:ACA1_143560"/>
<feature type="signal peptide" evidence="1">
    <location>
        <begin position="1"/>
        <end position="24"/>
    </location>
</feature>
<proteinExistence type="predicted"/>
<dbReference type="RefSeq" id="XP_004353504.1">
    <property type="nucleotide sequence ID" value="XM_004353452.1"/>
</dbReference>
<evidence type="ECO:0000256" key="1">
    <source>
        <dbReference type="SAM" id="SignalP"/>
    </source>
</evidence>
<gene>
    <name evidence="2" type="ORF">ACA1_143560</name>
</gene>
<dbReference type="EMBL" id="KB007840">
    <property type="protein sequence ID" value="ELR23976.1"/>
    <property type="molecule type" value="Genomic_DNA"/>
</dbReference>
<feature type="chain" id="PRO_5003991243" evidence="1">
    <location>
        <begin position="25"/>
        <end position="77"/>
    </location>
</feature>
<accession>L8HHR3</accession>
<protein>
    <submittedName>
        <fullName evidence="2">Uncharacterized protein</fullName>
    </submittedName>
</protein>
<name>L8HHR3_ACACF</name>
<dbReference type="GeneID" id="14924975"/>
<keyword evidence="3" id="KW-1185">Reference proteome</keyword>